<keyword evidence="5" id="KW-0812">Transmembrane</keyword>
<keyword evidence="2" id="KW-0645">Protease</keyword>
<dbReference type="SUPFAM" id="SSF50156">
    <property type="entry name" value="PDZ domain-like"/>
    <property type="match status" value="1"/>
</dbReference>
<feature type="compositionally biased region" description="Acidic residues" evidence="4">
    <location>
        <begin position="601"/>
        <end position="612"/>
    </location>
</feature>
<accession>A0ABW2Y2L2</accession>
<dbReference type="InterPro" id="IPR043504">
    <property type="entry name" value="Peptidase_S1_PA_chymotrypsin"/>
</dbReference>
<keyword evidence="8" id="KW-1185">Reference proteome</keyword>
<feature type="compositionally biased region" description="Polar residues" evidence="4">
    <location>
        <begin position="18"/>
        <end position="40"/>
    </location>
</feature>
<dbReference type="EMBL" id="JBHTHQ010000012">
    <property type="protein sequence ID" value="MFD0704482.1"/>
    <property type="molecule type" value="Genomic_DNA"/>
</dbReference>
<dbReference type="Gene3D" id="2.30.42.10">
    <property type="match status" value="1"/>
</dbReference>
<evidence type="ECO:0000256" key="3">
    <source>
        <dbReference type="ARBA" id="ARBA00022801"/>
    </source>
</evidence>
<dbReference type="SUPFAM" id="SSF50494">
    <property type="entry name" value="Trypsin-like serine proteases"/>
    <property type="match status" value="1"/>
</dbReference>
<dbReference type="Proteomes" id="UP001597036">
    <property type="component" value="Unassembled WGS sequence"/>
</dbReference>
<dbReference type="InterPro" id="IPR051201">
    <property type="entry name" value="Chloro_Bact_Ser_Proteases"/>
</dbReference>
<feature type="transmembrane region" description="Helical" evidence="5">
    <location>
        <begin position="209"/>
        <end position="231"/>
    </location>
</feature>
<sequence length="622" mass="63317">MSYDESNQPTEPIEPVNGPQSASSYPTQPLQSMQNAQPGASQPMSVPSTQPTQQSPQYAQVPQSMYGSAYSQQSPMYTPRVVSTPAQPPVSQAPQSPQVSAQGYSTQTYPTQSYPTQAFQAQQASQVPQASQIPSQTPQSQTAQPQTTQPQSARPGAPMYDAATAKAPRNHFADPANAYGTPASVTAAGMAINAQSLSALDKKNRRTTIWTSLGAAALAALLVAGIGAAAISNGLLTVPSSSSLNSITSSTGSVGTTSSSASGVNWTSVAKKVSASVVSIQGTVSGGSVIGSGAILDKDGNIIINNHVVSGASNLKVTLSNGNIYDASVVGTDPTTDLAVIKLKNAPSNLTPVEFANSDNLAVGESVMAIGSPLGYENTATTGVVSALNRPVSVSAEDSDATTVVTNAVQIDASINSGNSGGPTFNSDGKLIGINSSIATTGSSSSSSSNSGSIGIGFAIPANLAQWVTSSIIKNGKATHVALGVTVKTATAKTSDGTTRAGSQVQSVVSGSAASEAGLQQGDTIVAYNKHSVGSNEALLGYVRATQKGETVTLTVIRDGKTIDLTVKMNHEETSSSSSSSSNSQNQQNNGNNNRNGFGSNDDDSDSEDESNPFEQFFGGND</sequence>
<evidence type="ECO:0000256" key="5">
    <source>
        <dbReference type="SAM" id="Phobius"/>
    </source>
</evidence>
<dbReference type="PANTHER" id="PTHR43343">
    <property type="entry name" value="PEPTIDASE S12"/>
    <property type="match status" value="1"/>
</dbReference>
<dbReference type="PANTHER" id="PTHR43343:SF3">
    <property type="entry name" value="PROTEASE DO-LIKE 8, CHLOROPLASTIC"/>
    <property type="match status" value="1"/>
</dbReference>
<keyword evidence="5" id="KW-0472">Membrane</keyword>
<keyword evidence="5" id="KW-1133">Transmembrane helix</keyword>
<dbReference type="Pfam" id="PF13180">
    <property type="entry name" value="PDZ_2"/>
    <property type="match status" value="1"/>
</dbReference>
<evidence type="ECO:0000259" key="6">
    <source>
        <dbReference type="PROSITE" id="PS50106"/>
    </source>
</evidence>
<feature type="compositionally biased region" description="Polar residues" evidence="4">
    <location>
        <begin position="1"/>
        <end position="10"/>
    </location>
</feature>
<dbReference type="PRINTS" id="PR00834">
    <property type="entry name" value="PROTEASES2C"/>
</dbReference>
<keyword evidence="3" id="KW-0378">Hydrolase</keyword>
<dbReference type="Gene3D" id="2.40.10.10">
    <property type="entry name" value="Trypsin-like serine proteases"/>
    <property type="match status" value="2"/>
</dbReference>
<dbReference type="CDD" id="cd06779">
    <property type="entry name" value="cpPDZ_Deg_HtrA-like"/>
    <property type="match status" value="1"/>
</dbReference>
<feature type="domain" description="PDZ" evidence="6">
    <location>
        <begin position="469"/>
        <end position="560"/>
    </location>
</feature>
<dbReference type="InterPro" id="IPR001940">
    <property type="entry name" value="Peptidase_S1C"/>
</dbReference>
<dbReference type="SMART" id="SM00228">
    <property type="entry name" value="PDZ"/>
    <property type="match status" value="1"/>
</dbReference>
<evidence type="ECO:0000313" key="7">
    <source>
        <dbReference type="EMBL" id="MFD0704482.1"/>
    </source>
</evidence>
<feature type="compositionally biased region" description="Low complexity" evidence="4">
    <location>
        <begin position="89"/>
        <end position="153"/>
    </location>
</feature>
<organism evidence="7 8">
    <name type="scientific">Alloscardovia venturai</name>
    <dbReference type="NCBI Taxonomy" id="1769421"/>
    <lineage>
        <taxon>Bacteria</taxon>
        <taxon>Bacillati</taxon>
        <taxon>Actinomycetota</taxon>
        <taxon>Actinomycetes</taxon>
        <taxon>Bifidobacteriales</taxon>
        <taxon>Bifidobacteriaceae</taxon>
        <taxon>Alloscardovia</taxon>
    </lineage>
</organism>
<dbReference type="PROSITE" id="PS50106">
    <property type="entry name" value="PDZ"/>
    <property type="match status" value="1"/>
</dbReference>
<feature type="compositionally biased region" description="Low complexity" evidence="4">
    <location>
        <begin position="575"/>
        <end position="600"/>
    </location>
</feature>
<proteinExistence type="inferred from homology"/>
<reference evidence="8" key="1">
    <citation type="journal article" date="2019" name="Int. J. Syst. Evol. Microbiol.">
        <title>The Global Catalogue of Microorganisms (GCM) 10K type strain sequencing project: providing services to taxonomists for standard genome sequencing and annotation.</title>
        <authorList>
            <consortium name="The Broad Institute Genomics Platform"/>
            <consortium name="The Broad Institute Genome Sequencing Center for Infectious Disease"/>
            <person name="Wu L."/>
            <person name="Ma J."/>
        </authorList>
    </citation>
    <scope>NUCLEOTIDE SEQUENCE [LARGE SCALE GENOMIC DNA]</scope>
    <source>
        <strain evidence="8">CCM 8604</strain>
    </source>
</reference>
<comment type="similarity">
    <text evidence="1">Belongs to the peptidase S1C family.</text>
</comment>
<feature type="region of interest" description="Disordered" evidence="4">
    <location>
        <begin position="570"/>
        <end position="622"/>
    </location>
</feature>
<name>A0ABW2Y2L2_9BIFI</name>
<feature type="region of interest" description="Disordered" evidence="4">
    <location>
        <begin position="1"/>
        <end position="159"/>
    </location>
</feature>
<dbReference type="InterPro" id="IPR001478">
    <property type="entry name" value="PDZ"/>
</dbReference>
<evidence type="ECO:0000256" key="1">
    <source>
        <dbReference type="ARBA" id="ARBA00010541"/>
    </source>
</evidence>
<feature type="compositionally biased region" description="Polar residues" evidence="4">
    <location>
        <begin position="58"/>
        <end position="76"/>
    </location>
</feature>
<evidence type="ECO:0000256" key="4">
    <source>
        <dbReference type="SAM" id="MobiDB-lite"/>
    </source>
</evidence>
<dbReference type="InterPro" id="IPR036034">
    <property type="entry name" value="PDZ_sf"/>
</dbReference>
<protein>
    <submittedName>
        <fullName evidence="7">Trypsin-like peptidase domain-containing protein</fullName>
    </submittedName>
</protein>
<dbReference type="Pfam" id="PF13365">
    <property type="entry name" value="Trypsin_2"/>
    <property type="match status" value="1"/>
</dbReference>
<comment type="caution">
    <text evidence="7">The sequence shown here is derived from an EMBL/GenBank/DDBJ whole genome shotgun (WGS) entry which is preliminary data.</text>
</comment>
<dbReference type="RefSeq" id="WP_377938019.1">
    <property type="nucleotide sequence ID" value="NZ_JBHTHQ010000012.1"/>
</dbReference>
<gene>
    <name evidence="7" type="ORF">ACFQY8_01785</name>
</gene>
<feature type="compositionally biased region" description="Low complexity" evidence="4">
    <location>
        <begin position="41"/>
        <end position="57"/>
    </location>
</feature>
<evidence type="ECO:0000256" key="2">
    <source>
        <dbReference type="ARBA" id="ARBA00022670"/>
    </source>
</evidence>
<dbReference type="InterPro" id="IPR009003">
    <property type="entry name" value="Peptidase_S1_PA"/>
</dbReference>
<evidence type="ECO:0000313" key="8">
    <source>
        <dbReference type="Proteomes" id="UP001597036"/>
    </source>
</evidence>